<dbReference type="Proteomes" id="UP000236291">
    <property type="component" value="Unassembled WGS sequence"/>
</dbReference>
<dbReference type="GO" id="GO:0006298">
    <property type="term" value="P:mismatch repair"/>
    <property type="evidence" value="ECO:0007669"/>
    <property type="project" value="InterPro"/>
</dbReference>
<dbReference type="GO" id="GO:0005634">
    <property type="term" value="C:nucleus"/>
    <property type="evidence" value="ECO:0007669"/>
    <property type="project" value="TreeGrafter"/>
</dbReference>
<evidence type="ECO:0000313" key="3">
    <source>
        <dbReference type="EMBL" id="PNY16708.1"/>
    </source>
</evidence>
<dbReference type="Pfam" id="PF05192">
    <property type="entry name" value="MutS_III"/>
    <property type="match status" value="1"/>
</dbReference>
<proteinExistence type="inferred from homology"/>
<evidence type="ECO:0000259" key="2">
    <source>
        <dbReference type="Pfam" id="PF05192"/>
    </source>
</evidence>
<dbReference type="PANTHER" id="PTHR11361">
    <property type="entry name" value="DNA MISMATCH REPAIR PROTEIN MUTS FAMILY MEMBER"/>
    <property type="match status" value="1"/>
</dbReference>
<dbReference type="PANTHER" id="PTHR11361:SF21">
    <property type="entry name" value="MUTS PROTEIN HOMOLOG 4"/>
    <property type="match status" value="1"/>
</dbReference>
<dbReference type="GO" id="GO:0030983">
    <property type="term" value="F:mismatched DNA binding"/>
    <property type="evidence" value="ECO:0007669"/>
    <property type="project" value="InterPro"/>
</dbReference>
<accession>A0A2K3PN55</accession>
<reference evidence="3 4" key="1">
    <citation type="journal article" date="2014" name="Am. J. Bot.">
        <title>Genome assembly and annotation for red clover (Trifolium pratense; Fabaceae).</title>
        <authorList>
            <person name="Istvanek J."/>
            <person name="Jaros M."/>
            <person name="Krenek A."/>
            <person name="Repkova J."/>
        </authorList>
    </citation>
    <scope>NUCLEOTIDE SEQUENCE [LARGE SCALE GENOMIC DNA]</scope>
    <source>
        <strain evidence="4">cv. Tatra</strain>
        <tissue evidence="3">Young leaves</tissue>
    </source>
</reference>
<organism evidence="3 4">
    <name type="scientific">Trifolium pratense</name>
    <name type="common">Red clover</name>
    <dbReference type="NCBI Taxonomy" id="57577"/>
    <lineage>
        <taxon>Eukaryota</taxon>
        <taxon>Viridiplantae</taxon>
        <taxon>Streptophyta</taxon>
        <taxon>Embryophyta</taxon>
        <taxon>Tracheophyta</taxon>
        <taxon>Spermatophyta</taxon>
        <taxon>Magnoliopsida</taxon>
        <taxon>eudicotyledons</taxon>
        <taxon>Gunneridae</taxon>
        <taxon>Pentapetalae</taxon>
        <taxon>rosids</taxon>
        <taxon>fabids</taxon>
        <taxon>Fabales</taxon>
        <taxon>Fabaceae</taxon>
        <taxon>Papilionoideae</taxon>
        <taxon>50 kb inversion clade</taxon>
        <taxon>NPAAA clade</taxon>
        <taxon>Hologalegina</taxon>
        <taxon>IRL clade</taxon>
        <taxon>Trifolieae</taxon>
        <taxon>Trifolium</taxon>
    </lineage>
</organism>
<comment type="similarity">
    <text evidence="1">Belongs to the DNA mismatch repair MutS family.</text>
</comment>
<dbReference type="AlphaFoldDB" id="A0A2K3PN55"/>
<dbReference type="ExpressionAtlas" id="A0A2K3PN55">
    <property type="expression patterns" value="baseline"/>
</dbReference>
<evidence type="ECO:0000313" key="4">
    <source>
        <dbReference type="Proteomes" id="UP000236291"/>
    </source>
</evidence>
<comment type="caution">
    <text evidence="3">The sequence shown here is derived from an EMBL/GenBank/DDBJ whole genome shotgun (WGS) entry which is preliminary data.</text>
</comment>
<dbReference type="EMBL" id="ASHM01008743">
    <property type="protein sequence ID" value="PNY16708.1"/>
    <property type="molecule type" value="Genomic_DNA"/>
</dbReference>
<sequence length="242" mass="26797">MEDDGGEGSSFIVSIIENRAKEVGLAAFDLSSYQNTKTLLHFYDPIVIIVPPNKYSSTSTVTELVDRYYGSVKKAVLSRGCFDDTKGAILIKNLASKDPSALGLDTYYKQYYLCLAAAAAALKWTEAEKGIVVTNHSLSVTFNGSFDHMNIDATSVQNLEIIDPFHSALLGTSNKKRSLFHMLKTTKTIGGTRLLRANLLQPLKDIKTINARLDCLDELMNNEQLFFALCQVLRKFPKETGN</sequence>
<name>A0A2K3PN55_TRIPR</name>
<dbReference type="InterPro" id="IPR045076">
    <property type="entry name" value="MutS"/>
</dbReference>
<evidence type="ECO:0000256" key="1">
    <source>
        <dbReference type="ARBA" id="ARBA00006271"/>
    </source>
</evidence>
<feature type="domain" description="DNA mismatch repair protein MutS core" evidence="2">
    <location>
        <begin position="155"/>
        <end position="236"/>
    </location>
</feature>
<protein>
    <submittedName>
        <fullName evidence="3">DNA mismatch repair protein msh4-like</fullName>
    </submittedName>
</protein>
<gene>
    <name evidence="3" type="ORF">L195_g013433</name>
</gene>
<dbReference type="SUPFAM" id="SSF48334">
    <property type="entry name" value="DNA repair protein MutS, domain III"/>
    <property type="match status" value="1"/>
</dbReference>
<dbReference type="STRING" id="57577.A0A2K3PN55"/>
<dbReference type="Gene3D" id="1.10.1420.10">
    <property type="match status" value="1"/>
</dbReference>
<dbReference type="InterPro" id="IPR007696">
    <property type="entry name" value="DNA_mismatch_repair_MutS_core"/>
</dbReference>
<dbReference type="GO" id="GO:0140664">
    <property type="term" value="F:ATP-dependent DNA damage sensor activity"/>
    <property type="evidence" value="ECO:0007669"/>
    <property type="project" value="InterPro"/>
</dbReference>
<dbReference type="GO" id="GO:0007131">
    <property type="term" value="P:reciprocal meiotic recombination"/>
    <property type="evidence" value="ECO:0007669"/>
    <property type="project" value="TreeGrafter"/>
</dbReference>
<dbReference type="GO" id="GO:0005524">
    <property type="term" value="F:ATP binding"/>
    <property type="evidence" value="ECO:0007669"/>
    <property type="project" value="InterPro"/>
</dbReference>
<reference evidence="3 4" key="2">
    <citation type="journal article" date="2017" name="Front. Plant Sci.">
        <title>Gene Classification and Mining of Molecular Markers Useful in Red Clover (Trifolium pratense) Breeding.</title>
        <authorList>
            <person name="Istvanek J."/>
            <person name="Dluhosova J."/>
            <person name="Dluhos P."/>
            <person name="Patkova L."/>
            <person name="Nedelnik J."/>
            <person name="Repkova J."/>
        </authorList>
    </citation>
    <scope>NUCLEOTIDE SEQUENCE [LARGE SCALE GENOMIC DNA]</scope>
    <source>
        <strain evidence="4">cv. Tatra</strain>
        <tissue evidence="3">Young leaves</tissue>
    </source>
</reference>
<dbReference type="InterPro" id="IPR036187">
    <property type="entry name" value="DNA_mismatch_repair_MutS_sf"/>
</dbReference>